<accession>A0ABQ1JVF8</accession>
<proteinExistence type="predicted"/>
<sequence length="257" mass="28707">MCSTIAHAQIDYYEDFPVEGTAWTNLDFQITDIAVCNGGYAFRANPVNDLGTTVPAETVSESIGVSNGELLTLTYDYKLLVYDPDLPYVAVDGNDWGYFFIQYGETRNGPWKTVDVVEPVNHTASVNCATRVIEFMPPVNKPVYLRIVADAGTDLQSSYYLYIDNISALQDTITIDPLLEKDEMLVYPTPVDDYLNINFDDAFVTDVTLYDPYGQEVEVPFPSGTLTQLDMSGLEKGQYVLHIVADNELKIISVMKE</sequence>
<dbReference type="NCBIfam" id="TIGR04183">
    <property type="entry name" value="Por_Secre_tail"/>
    <property type="match status" value="1"/>
</dbReference>
<evidence type="ECO:0000313" key="4">
    <source>
        <dbReference type="Proteomes" id="UP000615760"/>
    </source>
</evidence>
<feature type="domain" description="Secretion system C-terminal sorting" evidence="2">
    <location>
        <begin position="186"/>
        <end position="248"/>
    </location>
</feature>
<name>A0ABQ1JVF8_9FLAO</name>
<keyword evidence="1" id="KW-0732">Signal</keyword>
<dbReference type="Pfam" id="PF18962">
    <property type="entry name" value="Por_Secre_tail"/>
    <property type="match status" value="1"/>
</dbReference>
<evidence type="ECO:0000313" key="3">
    <source>
        <dbReference type="EMBL" id="GGB75656.1"/>
    </source>
</evidence>
<reference evidence="4" key="1">
    <citation type="journal article" date="2019" name="Int. J. Syst. Evol. Microbiol.">
        <title>The Global Catalogue of Microorganisms (GCM) 10K type strain sequencing project: providing services to taxonomists for standard genome sequencing and annotation.</title>
        <authorList>
            <consortium name="The Broad Institute Genomics Platform"/>
            <consortium name="The Broad Institute Genome Sequencing Center for Infectious Disease"/>
            <person name="Wu L."/>
            <person name="Ma J."/>
        </authorList>
    </citation>
    <scope>NUCLEOTIDE SEQUENCE [LARGE SCALE GENOMIC DNA]</scope>
    <source>
        <strain evidence="4">CGMCC 1.15461</strain>
    </source>
</reference>
<evidence type="ECO:0000259" key="2">
    <source>
        <dbReference type="Pfam" id="PF18962"/>
    </source>
</evidence>
<dbReference type="EMBL" id="BMJE01000003">
    <property type="protein sequence ID" value="GGB75656.1"/>
    <property type="molecule type" value="Genomic_DNA"/>
</dbReference>
<evidence type="ECO:0000256" key="1">
    <source>
        <dbReference type="ARBA" id="ARBA00022729"/>
    </source>
</evidence>
<keyword evidence="4" id="KW-1185">Reference proteome</keyword>
<organism evidence="3 4">
    <name type="scientific">Flavobacterium suaedae</name>
    <dbReference type="NCBI Taxonomy" id="1767027"/>
    <lineage>
        <taxon>Bacteria</taxon>
        <taxon>Pseudomonadati</taxon>
        <taxon>Bacteroidota</taxon>
        <taxon>Flavobacteriia</taxon>
        <taxon>Flavobacteriales</taxon>
        <taxon>Flavobacteriaceae</taxon>
        <taxon>Flavobacterium</taxon>
    </lineage>
</organism>
<protein>
    <recommendedName>
        <fullName evidence="2">Secretion system C-terminal sorting domain-containing protein</fullName>
    </recommendedName>
</protein>
<comment type="caution">
    <text evidence="3">The sequence shown here is derived from an EMBL/GenBank/DDBJ whole genome shotgun (WGS) entry which is preliminary data.</text>
</comment>
<gene>
    <name evidence="3" type="ORF">GCM10007424_14490</name>
</gene>
<dbReference type="Proteomes" id="UP000615760">
    <property type="component" value="Unassembled WGS sequence"/>
</dbReference>
<dbReference type="InterPro" id="IPR026444">
    <property type="entry name" value="Secre_tail"/>
</dbReference>